<dbReference type="EMBL" id="BDDD01000435">
    <property type="protein sequence ID" value="GAV65819.1"/>
    <property type="molecule type" value="Genomic_DNA"/>
</dbReference>
<comment type="caution">
    <text evidence="1">The sequence shown here is derived from an EMBL/GenBank/DDBJ whole genome shotgun (WGS) entry which is preliminary data.</text>
</comment>
<organism evidence="1 2">
    <name type="scientific">Cephalotus follicularis</name>
    <name type="common">Albany pitcher plant</name>
    <dbReference type="NCBI Taxonomy" id="3775"/>
    <lineage>
        <taxon>Eukaryota</taxon>
        <taxon>Viridiplantae</taxon>
        <taxon>Streptophyta</taxon>
        <taxon>Embryophyta</taxon>
        <taxon>Tracheophyta</taxon>
        <taxon>Spermatophyta</taxon>
        <taxon>Magnoliopsida</taxon>
        <taxon>eudicotyledons</taxon>
        <taxon>Gunneridae</taxon>
        <taxon>Pentapetalae</taxon>
        <taxon>rosids</taxon>
        <taxon>fabids</taxon>
        <taxon>Oxalidales</taxon>
        <taxon>Cephalotaceae</taxon>
        <taxon>Cephalotus</taxon>
    </lineage>
</organism>
<dbReference type="STRING" id="3775.A0A1Q3BD39"/>
<name>A0A1Q3BD39_CEPFO</name>
<evidence type="ECO:0000313" key="1">
    <source>
        <dbReference type="EMBL" id="GAV65819.1"/>
    </source>
</evidence>
<sequence>LEWFAWSPEMRHAKLFFQMHLLARWSKAGSDYKTIVMSSRRPQERVLHAIHTNPS</sequence>
<dbReference type="AlphaFoldDB" id="A0A1Q3BD39"/>
<gene>
    <name evidence="1" type="ORF">CFOL_v3_09333</name>
</gene>
<keyword evidence="2" id="KW-1185">Reference proteome</keyword>
<dbReference type="InParanoid" id="A0A1Q3BD39"/>
<protein>
    <submittedName>
        <fullName evidence="1">Uncharacterized protein</fullName>
    </submittedName>
</protein>
<evidence type="ECO:0000313" key="2">
    <source>
        <dbReference type="Proteomes" id="UP000187406"/>
    </source>
</evidence>
<dbReference type="Proteomes" id="UP000187406">
    <property type="component" value="Unassembled WGS sequence"/>
</dbReference>
<proteinExistence type="predicted"/>
<reference evidence="2" key="1">
    <citation type="submission" date="2016-04" db="EMBL/GenBank/DDBJ databases">
        <title>Cephalotus genome sequencing.</title>
        <authorList>
            <person name="Fukushima K."/>
            <person name="Hasebe M."/>
            <person name="Fang X."/>
        </authorList>
    </citation>
    <scope>NUCLEOTIDE SEQUENCE [LARGE SCALE GENOMIC DNA]</scope>
    <source>
        <strain evidence="2">cv. St1</strain>
    </source>
</reference>
<accession>A0A1Q3BD39</accession>
<feature type="non-terminal residue" evidence="1">
    <location>
        <position position="55"/>
    </location>
</feature>
<feature type="non-terminal residue" evidence="1">
    <location>
        <position position="1"/>
    </location>
</feature>